<gene>
    <name evidence="1" type="ORF">RHMOL_Rhmol09G0134000</name>
</gene>
<evidence type="ECO:0000313" key="1">
    <source>
        <dbReference type="EMBL" id="KAI8538830.1"/>
    </source>
</evidence>
<sequence>MANHPVGHILLDCRSLMEAFEVVSIKHTYRKANCCADALANDAPNSVGDLYIYLCILNCFANLLCADLIGVVYP</sequence>
<dbReference type="Proteomes" id="UP001062846">
    <property type="component" value="Chromosome 9"/>
</dbReference>
<protein>
    <submittedName>
        <fullName evidence="1">Uncharacterized protein</fullName>
    </submittedName>
</protein>
<reference evidence="1" key="1">
    <citation type="submission" date="2022-02" db="EMBL/GenBank/DDBJ databases">
        <title>Plant Genome Project.</title>
        <authorList>
            <person name="Zhang R.-G."/>
        </authorList>
    </citation>
    <scope>NUCLEOTIDE SEQUENCE</scope>
    <source>
        <strain evidence="1">AT1</strain>
    </source>
</reference>
<keyword evidence="2" id="KW-1185">Reference proteome</keyword>
<dbReference type="EMBL" id="CM046396">
    <property type="protein sequence ID" value="KAI8538830.1"/>
    <property type="molecule type" value="Genomic_DNA"/>
</dbReference>
<accession>A0ACC0MDB1</accession>
<organism evidence="1 2">
    <name type="scientific">Rhododendron molle</name>
    <name type="common">Chinese azalea</name>
    <name type="synonym">Azalea mollis</name>
    <dbReference type="NCBI Taxonomy" id="49168"/>
    <lineage>
        <taxon>Eukaryota</taxon>
        <taxon>Viridiplantae</taxon>
        <taxon>Streptophyta</taxon>
        <taxon>Embryophyta</taxon>
        <taxon>Tracheophyta</taxon>
        <taxon>Spermatophyta</taxon>
        <taxon>Magnoliopsida</taxon>
        <taxon>eudicotyledons</taxon>
        <taxon>Gunneridae</taxon>
        <taxon>Pentapetalae</taxon>
        <taxon>asterids</taxon>
        <taxon>Ericales</taxon>
        <taxon>Ericaceae</taxon>
        <taxon>Ericoideae</taxon>
        <taxon>Rhodoreae</taxon>
        <taxon>Rhododendron</taxon>
    </lineage>
</organism>
<comment type="caution">
    <text evidence="1">The sequence shown here is derived from an EMBL/GenBank/DDBJ whole genome shotgun (WGS) entry which is preliminary data.</text>
</comment>
<proteinExistence type="predicted"/>
<name>A0ACC0MDB1_RHOML</name>
<evidence type="ECO:0000313" key="2">
    <source>
        <dbReference type="Proteomes" id="UP001062846"/>
    </source>
</evidence>